<dbReference type="SMART" id="SM00440">
    <property type="entry name" value="ZnF_C2C2"/>
    <property type="match status" value="1"/>
</dbReference>
<evidence type="ECO:0000256" key="6">
    <source>
        <dbReference type="PIRSR" id="PIRSR005586-1"/>
    </source>
</evidence>
<keyword evidence="2 7" id="KW-0863">Zinc-finger</keyword>
<dbReference type="SUPFAM" id="SSF57783">
    <property type="entry name" value="Zinc beta-ribbon"/>
    <property type="match status" value="1"/>
</dbReference>
<evidence type="ECO:0000256" key="9">
    <source>
        <dbReference type="SAM" id="MobiDB-lite"/>
    </source>
</evidence>
<feature type="domain" description="TFIIS-type" evidence="10">
    <location>
        <begin position="67"/>
        <end position="107"/>
    </location>
</feature>
<dbReference type="GO" id="GO:0006351">
    <property type="term" value="P:DNA-templated transcription"/>
    <property type="evidence" value="ECO:0007669"/>
    <property type="project" value="InterPro"/>
</dbReference>
<sequence length="110" mass="12691">MKFCPNCGKLLRIQRQKDKIVYFCTTCGKISEENVKSGLLNNKPRQQEKQAKIIDSSSADTETLPKTRVICPKCGNAEAYWWMQQTRAADEASTRFFKCVNCGNVWREYD</sequence>
<keyword evidence="4" id="KW-0805">Transcription regulation</keyword>
<reference evidence="11 12" key="1">
    <citation type="submission" date="2017-04" db="EMBL/GenBank/DDBJ databases">
        <title>Novel microbial lineages endemic to geothermal iron-oxide mats fill important gaps in the evolutionary history of Archaea.</title>
        <authorList>
            <person name="Jay Z.J."/>
            <person name="Beam J.P."/>
            <person name="Dlakic M."/>
            <person name="Rusch D.B."/>
            <person name="Kozubal M.A."/>
            <person name="Inskeep W.P."/>
        </authorList>
    </citation>
    <scope>NUCLEOTIDE SEQUENCE [LARGE SCALE GENOMIC DNA]</scope>
    <source>
        <strain evidence="11">BE_D</strain>
    </source>
</reference>
<accession>A0A2R6AKM0</accession>
<name>A0A2R6AKM0_9ARCH</name>
<comment type="similarity">
    <text evidence="5 8">Belongs to the archaeal rpoM/eukaryotic RPA12/RPB9/RPC11 RNA polymerase family.</text>
</comment>
<feature type="region of interest" description="Disordered" evidence="9">
    <location>
        <begin position="38"/>
        <end position="61"/>
    </location>
</feature>
<organism evidence="11 12">
    <name type="scientific">Candidatus Marsarchaeota G1 archaeon BE_D</name>
    <dbReference type="NCBI Taxonomy" id="1978156"/>
    <lineage>
        <taxon>Archaea</taxon>
        <taxon>Candidatus Marsarchaeota</taxon>
        <taxon>Candidatus Marsarchaeota group 1</taxon>
    </lineage>
</organism>
<proteinExistence type="inferred from homology"/>
<dbReference type="InterPro" id="IPR006288">
    <property type="entry name" value="TFS"/>
</dbReference>
<dbReference type="Proteomes" id="UP000240569">
    <property type="component" value="Unassembled WGS sequence"/>
</dbReference>
<keyword evidence="1 6" id="KW-0479">Metal-binding</keyword>
<feature type="zinc finger region" description="C4-type" evidence="7">
    <location>
        <begin position="4"/>
        <end position="27"/>
    </location>
</feature>
<dbReference type="PROSITE" id="PS51133">
    <property type="entry name" value="ZF_TFIIS_2"/>
    <property type="match status" value="1"/>
</dbReference>
<evidence type="ECO:0000256" key="8">
    <source>
        <dbReference type="RuleBase" id="RU003474"/>
    </source>
</evidence>
<dbReference type="InterPro" id="IPR001222">
    <property type="entry name" value="Znf_TFIIS"/>
</dbReference>
<evidence type="ECO:0000313" key="11">
    <source>
        <dbReference type="EMBL" id="PSN86907.1"/>
    </source>
</evidence>
<dbReference type="AlphaFoldDB" id="A0A2R6AKM0"/>
<dbReference type="PROSITE" id="PS00466">
    <property type="entry name" value="ZF_TFIIS_1"/>
    <property type="match status" value="1"/>
</dbReference>
<dbReference type="PANTHER" id="PTHR11239:SF12">
    <property type="entry name" value="DNA-DIRECTED RNA POLYMERASE III SUBUNIT RPC10"/>
    <property type="match status" value="1"/>
</dbReference>
<feature type="binding site" evidence="6">
    <location>
        <position position="7"/>
    </location>
    <ligand>
        <name>Zn(2+)</name>
        <dbReference type="ChEBI" id="CHEBI:29105"/>
        <label>1</label>
    </ligand>
</feature>
<evidence type="ECO:0000256" key="1">
    <source>
        <dbReference type="ARBA" id="ARBA00022723"/>
    </source>
</evidence>
<evidence type="ECO:0000259" key="10">
    <source>
        <dbReference type="PROSITE" id="PS51133"/>
    </source>
</evidence>
<comment type="caution">
    <text evidence="11">The sequence shown here is derived from an EMBL/GenBank/DDBJ whole genome shotgun (WGS) entry which is preliminary data.</text>
</comment>
<keyword evidence="5 8" id="KW-0804">Transcription</keyword>
<evidence type="ECO:0000313" key="12">
    <source>
        <dbReference type="Proteomes" id="UP000240569"/>
    </source>
</evidence>
<feature type="binding site" evidence="6">
    <location>
        <position position="71"/>
    </location>
    <ligand>
        <name>Zn(2+)</name>
        <dbReference type="ChEBI" id="CHEBI:29105"/>
        <label>2</label>
    </ligand>
</feature>
<feature type="binding site" evidence="6">
    <location>
        <position position="99"/>
    </location>
    <ligand>
        <name>Zn(2+)</name>
        <dbReference type="ChEBI" id="CHEBI:29105"/>
        <label>2</label>
    </ligand>
</feature>
<protein>
    <submittedName>
        <fullName evidence="11">Transcription factor S</fullName>
    </submittedName>
</protein>
<feature type="binding site" evidence="6">
    <location>
        <position position="74"/>
    </location>
    <ligand>
        <name>Zn(2+)</name>
        <dbReference type="ChEBI" id="CHEBI:29105"/>
        <label>2</label>
    </ligand>
</feature>
<evidence type="ECO:0000256" key="3">
    <source>
        <dbReference type="ARBA" id="ARBA00022833"/>
    </source>
</evidence>
<evidence type="ECO:0000256" key="4">
    <source>
        <dbReference type="ARBA" id="ARBA00023015"/>
    </source>
</evidence>
<feature type="binding site" evidence="6">
    <location>
        <position position="102"/>
    </location>
    <ligand>
        <name>Zn(2+)</name>
        <dbReference type="ChEBI" id="CHEBI:29105"/>
        <label>2</label>
    </ligand>
</feature>
<evidence type="ECO:0000256" key="2">
    <source>
        <dbReference type="ARBA" id="ARBA00022771"/>
    </source>
</evidence>
<feature type="binding site" evidence="6">
    <location>
        <position position="24"/>
    </location>
    <ligand>
        <name>Zn(2+)</name>
        <dbReference type="ChEBI" id="CHEBI:29105"/>
        <label>1</label>
    </ligand>
</feature>
<keyword evidence="3 6" id="KW-0862">Zinc</keyword>
<dbReference type="Gene3D" id="2.20.25.10">
    <property type="match status" value="1"/>
</dbReference>
<feature type="binding site" evidence="6">
    <location>
        <position position="4"/>
    </location>
    <ligand>
        <name>Zn(2+)</name>
        <dbReference type="ChEBI" id="CHEBI:29105"/>
        <label>1</label>
    </ligand>
</feature>
<evidence type="ECO:0000256" key="5">
    <source>
        <dbReference type="PIRNR" id="PIRNR005586"/>
    </source>
</evidence>
<dbReference type="PIRSF" id="PIRSF005586">
    <property type="entry name" value="RNApol_RpoM"/>
    <property type="match status" value="1"/>
</dbReference>
<dbReference type="Pfam" id="PF02150">
    <property type="entry name" value="Zn_ribbon_RPB9"/>
    <property type="match status" value="1"/>
</dbReference>
<dbReference type="GO" id="GO:0006355">
    <property type="term" value="P:regulation of DNA-templated transcription"/>
    <property type="evidence" value="ECO:0007669"/>
    <property type="project" value="InterPro"/>
</dbReference>
<dbReference type="InterPro" id="IPR012164">
    <property type="entry name" value="Rpa12/Rpb9/Rpc10/TFS"/>
</dbReference>
<dbReference type="NCBIfam" id="TIGR01384">
    <property type="entry name" value="TFS_arch"/>
    <property type="match status" value="1"/>
</dbReference>
<gene>
    <name evidence="11" type="ORF">B9Q02_00435</name>
</gene>
<dbReference type="PANTHER" id="PTHR11239">
    <property type="entry name" value="DNA-DIRECTED RNA POLYMERASE"/>
    <property type="match status" value="1"/>
</dbReference>
<dbReference type="Pfam" id="PF01096">
    <property type="entry name" value="Zn_ribbon_TFIIS"/>
    <property type="match status" value="1"/>
</dbReference>
<feature type="binding site" evidence="6">
    <location>
        <position position="27"/>
    </location>
    <ligand>
        <name>Zn(2+)</name>
        <dbReference type="ChEBI" id="CHEBI:29105"/>
        <label>1</label>
    </ligand>
</feature>
<dbReference type="CDD" id="cd10511">
    <property type="entry name" value="Zn-ribbon_TFS"/>
    <property type="match status" value="1"/>
</dbReference>
<dbReference type="EMBL" id="NEXD01000001">
    <property type="protein sequence ID" value="PSN86907.1"/>
    <property type="molecule type" value="Genomic_DNA"/>
</dbReference>
<dbReference type="GO" id="GO:0008270">
    <property type="term" value="F:zinc ion binding"/>
    <property type="evidence" value="ECO:0007669"/>
    <property type="project" value="UniProtKB-KW"/>
</dbReference>
<evidence type="ECO:0000256" key="7">
    <source>
        <dbReference type="PIRSR" id="PIRSR005586-2"/>
    </source>
</evidence>
<dbReference type="InterPro" id="IPR001529">
    <property type="entry name" value="Zn_ribbon_RPB9"/>
</dbReference>
<dbReference type="GO" id="GO:0003676">
    <property type="term" value="F:nucleic acid binding"/>
    <property type="evidence" value="ECO:0007669"/>
    <property type="project" value="InterPro"/>
</dbReference>
<dbReference type="GO" id="GO:0003899">
    <property type="term" value="F:DNA-directed RNA polymerase activity"/>
    <property type="evidence" value="ECO:0007669"/>
    <property type="project" value="InterPro"/>
</dbReference>